<organism evidence="9 10">
    <name type="scientific">Candidatus Viridilinea halotolerans</name>
    <dbReference type="NCBI Taxonomy" id="2491704"/>
    <lineage>
        <taxon>Bacteria</taxon>
        <taxon>Bacillati</taxon>
        <taxon>Chloroflexota</taxon>
        <taxon>Chloroflexia</taxon>
        <taxon>Chloroflexales</taxon>
        <taxon>Chloroflexineae</taxon>
        <taxon>Oscillochloridaceae</taxon>
        <taxon>Candidatus Viridilinea</taxon>
    </lineage>
</organism>
<evidence type="ECO:0000256" key="2">
    <source>
        <dbReference type="ARBA" id="ARBA00022679"/>
    </source>
</evidence>
<dbReference type="CDD" id="cd14014">
    <property type="entry name" value="STKc_PknB_like"/>
    <property type="match status" value="1"/>
</dbReference>
<evidence type="ECO:0000256" key="6">
    <source>
        <dbReference type="SAM" id="MobiDB-lite"/>
    </source>
</evidence>
<dbReference type="SUPFAM" id="SSF56112">
    <property type="entry name" value="Protein kinase-like (PK-like)"/>
    <property type="match status" value="1"/>
</dbReference>
<evidence type="ECO:0000259" key="7">
    <source>
        <dbReference type="PROSITE" id="PS50006"/>
    </source>
</evidence>
<evidence type="ECO:0000256" key="3">
    <source>
        <dbReference type="ARBA" id="ARBA00022741"/>
    </source>
</evidence>
<dbReference type="AlphaFoldDB" id="A0A426U9T9"/>
<evidence type="ECO:0000259" key="8">
    <source>
        <dbReference type="PROSITE" id="PS50011"/>
    </source>
</evidence>
<dbReference type="EC" id="2.7.11.1" evidence="1"/>
<evidence type="ECO:0000256" key="4">
    <source>
        <dbReference type="ARBA" id="ARBA00022777"/>
    </source>
</evidence>
<dbReference type="Proteomes" id="UP000280307">
    <property type="component" value="Unassembled WGS sequence"/>
</dbReference>
<reference evidence="9 10" key="1">
    <citation type="submission" date="2018-12" db="EMBL/GenBank/DDBJ databases">
        <title>Genome Sequence of Candidatus Viridilinea halotolerans isolated from saline sulfide-rich spring.</title>
        <authorList>
            <person name="Grouzdev D.S."/>
            <person name="Burganskaya E.I."/>
            <person name="Krutkina M.S."/>
            <person name="Sukhacheva M.V."/>
            <person name="Gorlenko V.M."/>
        </authorList>
    </citation>
    <scope>NUCLEOTIDE SEQUENCE [LARGE SCALE GENOMIC DNA]</scope>
    <source>
        <strain evidence="9">Chok-6</strain>
    </source>
</reference>
<keyword evidence="3" id="KW-0547">Nucleotide-binding</keyword>
<evidence type="ECO:0000256" key="5">
    <source>
        <dbReference type="ARBA" id="ARBA00022840"/>
    </source>
</evidence>
<dbReference type="Gene3D" id="1.10.510.10">
    <property type="entry name" value="Transferase(Phosphotransferase) domain 1"/>
    <property type="match status" value="1"/>
</dbReference>
<dbReference type="SMART" id="SM00240">
    <property type="entry name" value="FHA"/>
    <property type="match status" value="1"/>
</dbReference>
<dbReference type="PRINTS" id="PR01217">
    <property type="entry name" value="PRICHEXTENSN"/>
</dbReference>
<accession>A0A426U9T9</accession>
<keyword evidence="2" id="KW-0808">Transferase</keyword>
<dbReference type="PROSITE" id="PS50006">
    <property type="entry name" value="FHA_DOMAIN"/>
    <property type="match status" value="1"/>
</dbReference>
<feature type="compositionally biased region" description="Pro residues" evidence="6">
    <location>
        <begin position="813"/>
        <end position="863"/>
    </location>
</feature>
<evidence type="ECO:0000313" key="9">
    <source>
        <dbReference type="EMBL" id="RRR77050.1"/>
    </source>
</evidence>
<name>A0A426U9T9_9CHLR</name>
<dbReference type="PANTHER" id="PTHR43289:SF6">
    <property type="entry name" value="SERINE_THREONINE-PROTEIN KINASE NEKL-3"/>
    <property type="match status" value="1"/>
</dbReference>
<evidence type="ECO:0000313" key="10">
    <source>
        <dbReference type="Proteomes" id="UP000280307"/>
    </source>
</evidence>
<dbReference type="GO" id="GO:0005524">
    <property type="term" value="F:ATP binding"/>
    <property type="evidence" value="ECO:0007669"/>
    <property type="project" value="UniProtKB-KW"/>
</dbReference>
<dbReference type="Gene3D" id="2.60.200.20">
    <property type="match status" value="1"/>
</dbReference>
<evidence type="ECO:0000256" key="1">
    <source>
        <dbReference type="ARBA" id="ARBA00012513"/>
    </source>
</evidence>
<dbReference type="InterPro" id="IPR011009">
    <property type="entry name" value="Kinase-like_dom_sf"/>
</dbReference>
<dbReference type="GO" id="GO:0004674">
    <property type="term" value="F:protein serine/threonine kinase activity"/>
    <property type="evidence" value="ECO:0007669"/>
    <property type="project" value="UniProtKB-EC"/>
</dbReference>
<dbReference type="EMBL" id="RSAS01000081">
    <property type="protein sequence ID" value="RRR77050.1"/>
    <property type="molecule type" value="Genomic_DNA"/>
</dbReference>
<dbReference type="Gene3D" id="3.30.200.20">
    <property type="entry name" value="Phosphorylase Kinase, domain 1"/>
    <property type="match status" value="1"/>
</dbReference>
<dbReference type="PROSITE" id="PS50011">
    <property type="entry name" value="PROTEIN_KINASE_DOM"/>
    <property type="match status" value="1"/>
</dbReference>
<gene>
    <name evidence="9" type="ORF">EI684_02040</name>
</gene>
<sequence>MTELLGQRLGDYQLEALLTTGAIGTLYRARHVRLERVAMVQLFASGLLQRPALQPRLLAALRGVAALRHPHIAAIFDVAEQDGQLFVVSDLPAGGTLRSLDAATPLATRLELLAQAAEGLAYAHAAGIIHGALRPELLLLDEMRPAQPLQLKLSELGISSLLPELALEAPAYLAPEQCRGLALDGRTDIYSLGIVLYEQLVGAPPFEAENLEAAIGQHLEARPVPPREVQPNIAPELERIVLRCLAKAPADRFADANELAVALRQAAAHATSAPQAQTGKHARVGANKPAPQIAILDQQGAQLRSADMAAGTLTLGRTPENDLCLDDPLVAAQHLRLVWDGQQVTVSDLGASSGTFLGGARIPPGIAIPWDGRIPLRAGPFTLRIVGTQAAEVPAPMAQAAPPEPPATLDDPFLASLLTPLGTPVVTPPPPVPPRARLEVQCDQDRALLNPGSPTVVPVRLINSGQTSIEATLRIEGEASAWVRKADLPVVRLEPGAQSNSSLLVNVPRDANVAAGDYPVTLHAQALGAPAETGSARMQWTVAAYADLDVRLLPPSNQSHGVADYQVLLHNAGNAPLTALLNFEDDGSLGFTLTQDEVPLAAGQSVRVGLNVEAAGRLFGHPQRRRFAIRAESDAGQSRLAEGELTHLARLPAWTPLAIFGVLVLLLIAGFANILLGGLDQSEASLPTPIIAMLPTNTATPFPTPLPGAPRVLEFRVEPELTAPGELVRVVWSVEGAERVQIDRFGDVEPIGARDFRPEQTTEFRMSAWGGGQETLAIIYVNVAPATPMPTEVPLVPTEVPPPPVEVPIVPTEVPPPPTEVPPLPTEVPPLPTEVPPLPTEVPPPPTEVPPLPPATEVPPPSEPATEEPAAPVALELSQLAARASWSTNSGRIGFGQPFFFAGRGGWAEIVNTPLEDGQAFRELLQMVPPNAVPRNAAEQRPFIQGEFVLPTLVPGQHFAADIGFGQGISSEPISITVRLNDSVMLEVSKAPDGTLLPIWIDLSPFAGQEGRLTLHISAPATSTPPGIFWVRPRVE</sequence>
<feature type="domain" description="FHA" evidence="7">
    <location>
        <begin position="313"/>
        <end position="362"/>
    </location>
</feature>
<dbReference type="PANTHER" id="PTHR43289">
    <property type="entry name" value="MITOGEN-ACTIVATED PROTEIN KINASE KINASE KINASE 20-RELATED"/>
    <property type="match status" value="1"/>
</dbReference>
<dbReference type="Pfam" id="PF00069">
    <property type="entry name" value="Pkinase"/>
    <property type="match status" value="1"/>
</dbReference>
<dbReference type="Pfam" id="PF00498">
    <property type="entry name" value="FHA"/>
    <property type="match status" value="1"/>
</dbReference>
<dbReference type="InterPro" id="IPR000719">
    <property type="entry name" value="Prot_kinase_dom"/>
</dbReference>
<dbReference type="InterPro" id="IPR008984">
    <property type="entry name" value="SMAD_FHA_dom_sf"/>
</dbReference>
<keyword evidence="5" id="KW-0067">ATP-binding</keyword>
<keyword evidence="4" id="KW-0418">Kinase</keyword>
<proteinExistence type="predicted"/>
<feature type="domain" description="Protein kinase" evidence="8">
    <location>
        <begin position="12"/>
        <end position="272"/>
    </location>
</feature>
<dbReference type="InterPro" id="IPR000253">
    <property type="entry name" value="FHA_dom"/>
</dbReference>
<feature type="region of interest" description="Disordered" evidence="6">
    <location>
        <begin position="813"/>
        <end position="867"/>
    </location>
</feature>
<dbReference type="CDD" id="cd00060">
    <property type="entry name" value="FHA"/>
    <property type="match status" value="1"/>
</dbReference>
<dbReference type="SUPFAM" id="SSF49879">
    <property type="entry name" value="SMAD/FHA domain"/>
    <property type="match status" value="1"/>
</dbReference>
<protein>
    <recommendedName>
        <fullName evidence="1">non-specific serine/threonine protein kinase</fullName>
        <ecNumber evidence="1">2.7.11.1</ecNumber>
    </recommendedName>
</protein>
<comment type="caution">
    <text evidence="9">The sequence shown here is derived from an EMBL/GenBank/DDBJ whole genome shotgun (WGS) entry which is preliminary data.</text>
</comment>